<gene>
    <name evidence="2" type="ORF">C8J48_3749</name>
</gene>
<dbReference type="Proteomes" id="UP000241639">
    <property type="component" value="Unassembled WGS sequence"/>
</dbReference>
<dbReference type="EMBL" id="PZZP01000007">
    <property type="protein sequence ID" value="PTM51925.1"/>
    <property type="molecule type" value="Genomic_DNA"/>
</dbReference>
<proteinExistence type="predicted"/>
<evidence type="ECO:0000313" key="2">
    <source>
        <dbReference type="EMBL" id="PTM51925.1"/>
    </source>
</evidence>
<organism evidence="2 3">
    <name type="scientific">Desmospora activa DSM 45169</name>
    <dbReference type="NCBI Taxonomy" id="1121389"/>
    <lineage>
        <taxon>Bacteria</taxon>
        <taxon>Bacillati</taxon>
        <taxon>Bacillota</taxon>
        <taxon>Bacilli</taxon>
        <taxon>Bacillales</taxon>
        <taxon>Thermoactinomycetaceae</taxon>
        <taxon>Desmospora</taxon>
    </lineage>
</organism>
<evidence type="ECO:0000313" key="3">
    <source>
        <dbReference type="Proteomes" id="UP000241639"/>
    </source>
</evidence>
<evidence type="ECO:0000256" key="1">
    <source>
        <dbReference type="SAM" id="MobiDB-lite"/>
    </source>
</evidence>
<feature type="compositionally biased region" description="Basic and acidic residues" evidence="1">
    <location>
        <begin position="1"/>
        <end position="22"/>
    </location>
</feature>
<protein>
    <submittedName>
        <fullName evidence="2">Uncharacterized protein</fullName>
    </submittedName>
</protein>
<feature type="region of interest" description="Disordered" evidence="1">
    <location>
        <begin position="1"/>
        <end position="26"/>
    </location>
</feature>
<sequence length="52" mass="5707">MTPDKADITEERTKDGTNEKNTDSAGISAGQDYYLVGYKEVPIDGLMARQRG</sequence>
<accession>A0A2T4YYU6</accession>
<dbReference type="AlphaFoldDB" id="A0A2T4YYU6"/>
<keyword evidence="3" id="KW-1185">Reference proteome</keyword>
<comment type="caution">
    <text evidence="2">The sequence shown here is derived from an EMBL/GenBank/DDBJ whole genome shotgun (WGS) entry which is preliminary data.</text>
</comment>
<reference evidence="2 3" key="1">
    <citation type="submission" date="2018-04" db="EMBL/GenBank/DDBJ databases">
        <title>Genomic Encyclopedia of Archaeal and Bacterial Type Strains, Phase II (KMG-II): from individual species to whole genera.</title>
        <authorList>
            <person name="Goeker M."/>
        </authorList>
    </citation>
    <scope>NUCLEOTIDE SEQUENCE [LARGE SCALE GENOMIC DNA]</scope>
    <source>
        <strain evidence="2 3">DSM 45169</strain>
    </source>
</reference>
<name>A0A2T4YYU6_9BACL</name>